<evidence type="ECO:0000259" key="2">
    <source>
        <dbReference type="PROSITE" id="PS51184"/>
    </source>
</evidence>
<protein>
    <submittedName>
        <fullName evidence="4">F-box protein At1g78280</fullName>
    </submittedName>
</protein>
<organism evidence="3 4">
    <name type="scientific">Aplysia californica</name>
    <name type="common">California sea hare</name>
    <dbReference type="NCBI Taxonomy" id="6500"/>
    <lineage>
        <taxon>Eukaryota</taxon>
        <taxon>Metazoa</taxon>
        <taxon>Spiralia</taxon>
        <taxon>Lophotrochozoa</taxon>
        <taxon>Mollusca</taxon>
        <taxon>Gastropoda</taxon>
        <taxon>Heterobranchia</taxon>
        <taxon>Euthyneura</taxon>
        <taxon>Tectipleura</taxon>
        <taxon>Aplysiida</taxon>
        <taxon>Aplysioidea</taxon>
        <taxon>Aplysiidae</taxon>
        <taxon>Aplysia</taxon>
    </lineage>
</organism>
<feature type="domain" description="JmjC" evidence="2">
    <location>
        <begin position="166"/>
        <end position="341"/>
    </location>
</feature>
<evidence type="ECO:0000313" key="3">
    <source>
        <dbReference type="Proteomes" id="UP000694888"/>
    </source>
</evidence>
<name>A0ABM0JR82_APLCA</name>
<dbReference type="Proteomes" id="UP000694888">
    <property type="component" value="Unplaced"/>
</dbReference>
<keyword evidence="3" id="KW-1185">Reference proteome</keyword>
<keyword evidence="1" id="KW-1133">Transmembrane helix</keyword>
<feature type="transmembrane region" description="Helical" evidence="1">
    <location>
        <begin position="6"/>
        <end position="26"/>
    </location>
</feature>
<dbReference type="PROSITE" id="PS51184">
    <property type="entry name" value="JMJC"/>
    <property type="match status" value="1"/>
</dbReference>
<keyword evidence="1" id="KW-0812">Transmembrane</keyword>
<dbReference type="InterPro" id="IPR041667">
    <property type="entry name" value="Cupin_8"/>
</dbReference>
<keyword evidence="1" id="KW-0472">Membrane</keyword>
<sequence length="396" mass="45108">MAFSAWQIVLISSVVIGLVSFSVLHFKQPKSGMLLLKDSVCVKAAVNARHSKLHSSFTLDFNDILTIRAQNTKKYAYPYNLNGVDKRSNLSQKEFLDVYDGKWPVIITDVVPSWPATNWTTQYFLQNYGEEQVVMKATTGKRIETLALPLRSYLSHITESSPASWTYLQDELFLLQRPELRRQILKSVYTESNLFDLFPPAVQPWDCMLLWGTAYSRSTLHIDPYNWTGTNAVIFGHKKWKLIPPGQDKFLSISPDQVCGFPLDCQKYNSHIDAFNPSEDEKKLLQKVNILEVEQGPGEMLFIPTGWFHQAYNVVPTLAVSGQLMNENNYLSVLEEILKGGSVRRQQLPQDVAQMSSYDLVKAVMSSLSEEVLRRGAQVTRDTLDQMAFNRDPLEK</sequence>
<dbReference type="SMART" id="SM00558">
    <property type="entry name" value="JmjC"/>
    <property type="match status" value="1"/>
</dbReference>
<dbReference type="Pfam" id="PF13621">
    <property type="entry name" value="Cupin_8"/>
    <property type="match status" value="1"/>
</dbReference>
<dbReference type="InterPro" id="IPR003347">
    <property type="entry name" value="JmjC_dom"/>
</dbReference>
<accession>A0ABM0JR82</accession>
<dbReference type="PANTHER" id="PTHR12480:SF21">
    <property type="entry name" value="JMJC DOMAIN-CONTAINING PROTEIN 8"/>
    <property type="match status" value="1"/>
</dbReference>
<reference evidence="4" key="1">
    <citation type="submission" date="2025-08" db="UniProtKB">
        <authorList>
            <consortium name="RefSeq"/>
        </authorList>
    </citation>
    <scope>IDENTIFICATION</scope>
</reference>
<evidence type="ECO:0000256" key="1">
    <source>
        <dbReference type="SAM" id="Phobius"/>
    </source>
</evidence>
<dbReference type="GeneID" id="101850807"/>
<evidence type="ECO:0000313" key="4">
    <source>
        <dbReference type="RefSeq" id="XP_005099656.1"/>
    </source>
</evidence>
<gene>
    <name evidence="4" type="primary">LOC101850807</name>
</gene>
<dbReference type="RefSeq" id="XP_005099656.1">
    <property type="nucleotide sequence ID" value="XM_005099599.3"/>
</dbReference>
<dbReference type="Gene3D" id="2.60.120.650">
    <property type="entry name" value="Cupin"/>
    <property type="match status" value="1"/>
</dbReference>
<dbReference type="SUPFAM" id="SSF51197">
    <property type="entry name" value="Clavaminate synthase-like"/>
    <property type="match status" value="1"/>
</dbReference>
<dbReference type="InterPro" id="IPR050910">
    <property type="entry name" value="JMJD6_ArgDemeth/LysHydrox"/>
</dbReference>
<proteinExistence type="predicted"/>
<dbReference type="PANTHER" id="PTHR12480">
    <property type="entry name" value="ARGININE DEMETHYLASE AND LYSYL-HYDROXYLASE JMJD"/>
    <property type="match status" value="1"/>
</dbReference>